<comment type="caution">
    <text evidence="5">The sequence shown here is derived from an EMBL/GenBank/DDBJ whole genome shotgun (WGS) entry which is preliminary data.</text>
</comment>
<dbReference type="PANTHER" id="PTHR46112">
    <property type="entry name" value="AMINOPEPTIDASE"/>
    <property type="match status" value="1"/>
</dbReference>
<keyword evidence="6" id="KW-1185">Reference proteome</keyword>
<dbReference type="SUPFAM" id="SSF55920">
    <property type="entry name" value="Creatinase/aminopeptidase"/>
    <property type="match status" value="1"/>
</dbReference>
<keyword evidence="2" id="KW-0378">Hydrolase</keyword>
<dbReference type="Pfam" id="PF01321">
    <property type="entry name" value="Creatinase_N"/>
    <property type="match status" value="1"/>
</dbReference>
<dbReference type="PROSITE" id="PS00491">
    <property type="entry name" value="PROLINE_PEPTIDASE"/>
    <property type="match status" value="1"/>
</dbReference>
<dbReference type="InterPro" id="IPR001714">
    <property type="entry name" value="Pept_M24_MAP"/>
</dbReference>
<evidence type="ECO:0000259" key="3">
    <source>
        <dbReference type="Pfam" id="PF00557"/>
    </source>
</evidence>
<dbReference type="SUPFAM" id="SSF53092">
    <property type="entry name" value="Creatinase/prolidase N-terminal domain"/>
    <property type="match status" value="1"/>
</dbReference>
<dbReference type="GO" id="GO:0004177">
    <property type="term" value="F:aminopeptidase activity"/>
    <property type="evidence" value="ECO:0007669"/>
    <property type="project" value="UniProtKB-KW"/>
</dbReference>
<dbReference type="InterPro" id="IPR000994">
    <property type="entry name" value="Pept_M24"/>
</dbReference>
<feature type="domain" description="Creatinase N-terminal" evidence="4">
    <location>
        <begin position="7"/>
        <end position="118"/>
    </location>
</feature>
<dbReference type="EMBL" id="PSZO01000023">
    <property type="protein sequence ID" value="TCG10729.1"/>
    <property type="molecule type" value="Genomic_DNA"/>
</dbReference>
<accession>A0A4R0XSZ2</accession>
<dbReference type="Proteomes" id="UP000294192">
    <property type="component" value="Unassembled WGS sequence"/>
</dbReference>
<dbReference type="RefSeq" id="WP_131599483.1">
    <property type="nucleotide sequence ID" value="NZ_CBDBYK010000020.1"/>
</dbReference>
<feature type="domain" description="Peptidase M24" evidence="3">
    <location>
        <begin position="131"/>
        <end position="335"/>
    </location>
</feature>
<dbReference type="InterPro" id="IPR001131">
    <property type="entry name" value="Peptidase_M24B_aminopep-P_CS"/>
</dbReference>
<dbReference type="CDD" id="cd01092">
    <property type="entry name" value="APP-like"/>
    <property type="match status" value="1"/>
</dbReference>
<dbReference type="Gene3D" id="3.40.350.10">
    <property type="entry name" value="Creatinase/prolidase N-terminal domain"/>
    <property type="match status" value="1"/>
</dbReference>
<keyword evidence="1" id="KW-0479">Metal-binding</keyword>
<dbReference type="AlphaFoldDB" id="A0A4R0XSZ2"/>
<dbReference type="OrthoDB" id="9806388at2"/>
<gene>
    <name evidence="5" type="ORF">C4B24_04045</name>
</gene>
<dbReference type="InterPro" id="IPR036005">
    <property type="entry name" value="Creatinase/aminopeptidase-like"/>
</dbReference>
<evidence type="ECO:0000313" key="5">
    <source>
        <dbReference type="EMBL" id="TCG10729.1"/>
    </source>
</evidence>
<keyword evidence="5" id="KW-0645">Protease</keyword>
<protein>
    <submittedName>
        <fullName evidence="5">Xaa-Pro aminopeptidase</fullName>
    </submittedName>
</protein>
<evidence type="ECO:0000256" key="2">
    <source>
        <dbReference type="ARBA" id="ARBA00022801"/>
    </source>
</evidence>
<reference evidence="5 6" key="1">
    <citation type="submission" date="2018-02" db="EMBL/GenBank/DDBJ databases">
        <title>Mycoplasma marinum and Mycoplasma todarodis sp. nov., moderately halophilic and psychrotolerant mycoplasmas isolated from cephalopods.</title>
        <authorList>
            <person name="Viver T."/>
        </authorList>
    </citation>
    <scope>NUCLEOTIDE SEQUENCE [LARGE SCALE GENOMIC DNA]</scope>
    <source>
        <strain evidence="5 6">PE</strain>
    </source>
</reference>
<evidence type="ECO:0000256" key="1">
    <source>
        <dbReference type="ARBA" id="ARBA00022723"/>
    </source>
</evidence>
<dbReference type="InterPro" id="IPR050659">
    <property type="entry name" value="Peptidase_M24B"/>
</dbReference>
<dbReference type="Gene3D" id="3.90.230.10">
    <property type="entry name" value="Creatinase/methionine aminopeptidase superfamily"/>
    <property type="match status" value="1"/>
</dbReference>
<name>A0A4R0XSZ2_9MOLU</name>
<dbReference type="PANTHER" id="PTHR46112:SF3">
    <property type="entry name" value="AMINOPEPTIDASE YPDF"/>
    <property type="match status" value="1"/>
</dbReference>
<evidence type="ECO:0000259" key="4">
    <source>
        <dbReference type="Pfam" id="PF01321"/>
    </source>
</evidence>
<dbReference type="GO" id="GO:0046872">
    <property type="term" value="F:metal ion binding"/>
    <property type="evidence" value="ECO:0007669"/>
    <property type="project" value="UniProtKB-KW"/>
</dbReference>
<dbReference type="Pfam" id="PF00557">
    <property type="entry name" value="Peptidase_M24"/>
    <property type="match status" value="1"/>
</dbReference>
<sequence length="344" mass="38429">MDRRVVDKHFAEKGIDAIFVISDENRFWFTKVQSSFGYLIIEKNSAELFVDSRYIILAKKVAQNASVNLLEKNSMTKFAKSKQEKYKKIAIESDYATLDQLERVKRLFTNAEIVFISGQGLRNFKTEEEAENIRKAAHIGLDSFEQLKPEIVEGKTERELAARLEYLFMMNGAAKKGFDTIVASGENGAKPHAVPSEKKLKNGEFVTFDFGTVYNGYMSDTTRTIQVGEVTNPKLLEIYSIVEEAQRLGIEAVKPGVTGAEIDKVCRDYITNKGYGEYFGHGTGHGLGVEVHELPNTSVTNNEPLEVGHVVTVEPGIYIEGIGGVRIEDDVLVTKDGHKVLSYK</sequence>
<evidence type="ECO:0000313" key="6">
    <source>
        <dbReference type="Proteomes" id="UP000294192"/>
    </source>
</evidence>
<proteinExistence type="predicted"/>
<keyword evidence="5" id="KW-0031">Aminopeptidase</keyword>
<dbReference type="InterPro" id="IPR000587">
    <property type="entry name" value="Creatinase_N"/>
</dbReference>
<dbReference type="PRINTS" id="PR00599">
    <property type="entry name" value="MAPEPTIDASE"/>
</dbReference>
<dbReference type="InterPro" id="IPR029149">
    <property type="entry name" value="Creatin/AminoP/Spt16_N"/>
</dbReference>
<organism evidence="5 6">
    <name type="scientific">Mycoplasma marinum</name>
    <dbReference type="NCBI Taxonomy" id="1937190"/>
    <lineage>
        <taxon>Bacteria</taxon>
        <taxon>Bacillati</taxon>
        <taxon>Mycoplasmatota</taxon>
        <taxon>Mollicutes</taxon>
        <taxon>Mycoplasmataceae</taxon>
        <taxon>Mycoplasma</taxon>
    </lineage>
</organism>
<dbReference type="GO" id="GO:0008235">
    <property type="term" value="F:metalloexopeptidase activity"/>
    <property type="evidence" value="ECO:0007669"/>
    <property type="project" value="UniProtKB-ARBA"/>
</dbReference>